<evidence type="ECO:0000259" key="5">
    <source>
        <dbReference type="PROSITE" id="PS50109"/>
    </source>
</evidence>
<proteinExistence type="predicted"/>
<feature type="domain" description="Histidine kinase" evidence="5">
    <location>
        <begin position="155"/>
        <end position="344"/>
    </location>
</feature>
<dbReference type="InterPro" id="IPR003594">
    <property type="entry name" value="HATPase_dom"/>
</dbReference>
<evidence type="ECO:0000313" key="6">
    <source>
        <dbReference type="EMBL" id="APW66359.1"/>
    </source>
</evidence>
<dbReference type="PROSITE" id="PS50109">
    <property type="entry name" value="HIS_KIN"/>
    <property type="match status" value="1"/>
</dbReference>
<evidence type="ECO:0000313" key="7">
    <source>
        <dbReference type="Proteomes" id="UP000186074"/>
    </source>
</evidence>
<keyword evidence="4" id="KW-1133">Transmembrane helix</keyword>
<evidence type="ECO:0000256" key="2">
    <source>
        <dbReference type="ARBA" id="ARBA00012438"/>
    </source>
</evidence>
<protein>
    <recommendedName>
        <fullName evidence="2">histidine kinase</fullName>
        <ecNumber evidence="2">2.7.13.3</ecNumber>
    </recommendedName>
</protein>
<comment type="catalytic activity">
    <reaction evidence="1">
        <text>ATP + protein L-histidine = ADP + protein N-phospho-L-histidine.</text>
        <dbReference type="EC" id="2.7.13.3"/>
    </reaction>
</comment>
<keyword evidence="7" id="KW-1185">Reference proteome</keyword>
<dbReference type="PANTHER" id="PTHR43547">
    <property type="entry name" value="TWO-COMPONENT HISTIDINE KINASE"/>
    <property type="match status" value="1"/>
</dbReference>
<dbReference type="KEGG" id="alp:LPB137_11120"/>
<dbReference type="Proteomes" id="UP000186074">
    <property type="component" value="Chromosome"/>
</dbReference>
<evidence type="ECO:0000256" key="1">
    <source>
        <dbReference type="ARBA" id="ARBA00000085"/>
    </source>
</evidence>
<dbReference type="STRING" id="1850254.LPB137_11120"/>
<evidence type="ECO:0000256" key="4">
    <source>
        <dbReference type="SAM" id="Phobius"/>
    </source>
</evidence>
<reference evidence="6 7" key="1">
    <citation type="submission" date="2017-01" db="EMBL/GenBank/DDBJ databases">
        <title>Genome sequencing of Arcobacter sp. LPB0137.</title>
        <authorList>
            <person name="Lee G.-W."/>
            <person name="Yi H."/>
        </authorList>
    </citation>
    <scope>NUCLEOTIDE SEQUENCE [LARGE SCALE GENOMIC DNA]</scope>
    <source>
        <strain evidence="6 7">LPB0137</strain>
    </source>
</reference>
<name>A0A1P8KPE2_9BACT</name>
<dbReference type="SMART" id="SM00387">
    <property type="entry name" value="HATPase_c"/>
    <property type="match status" value="1"/>
</dbReference>
<dbReference type="RefSeq" id="WP_076088045.1">
    <property type="nucleotide sequence ID" value="NZ_CP019070.1"/>
</dbReference>
<feature type="transmembrane region" description="Helical" evidence="4">
    <location>
        <begin position="116"/>
        <end position="139"/>
    </location>
</feature>
<dbReference type="InterPro" id="IPR005467">
    <property type="entry name" value="His_kinase_dom"/>
</dbReference>
<gene>
    <name evidence="6" type="ORF">LPB137_11120</name>
</gene>
<dbReference type="EMBL" id="CP019070">
    <property type="protein sequence ID" value="APW66359.1"/>
    <property type="molecule type" value="Genomic_DNA"/>
</dbReference>
<accession>A0A1P8KPE2</accession>
<feature type="transmembrane region" description="Helical" evidence="4">
    <location>
        <begin position="12"/>
        <end position="31"/>
    </location>
</feature>
<evidence type="ECO:0000256" key="3">
    <source>
        <dbReference type="ARBA" id="ARBA00022553"/>
    </source>
</evidence>
<dbReference type="Gene3D" id="3.30.565.10">
    <property type="entry name" value="Histidine kinase-like ATPase, C-terminal domain"/>
    <property type="match status" value="1"/>
</dbReference>
<sequence>MKNYEKKSFFTTLYLFFIPLLLLSSVVLYMYHQDKVNDIEQNILYQMKDYTFDFKGEKFTLDIIENDKKKQLFKIYHCKEGLCAYFQTASTGPYLLKVIYDKNKYKKVYNEFLTDIFKFSFIILFLLFLLSIAFAIYSLKPMKEALYLLENFLKDIIHDLNTPATSILLNSKLLRKRGDFDEIERIELSAKSIASLYKNLEYMTPNSINKDENISIEEIINEKVEVLQKIYPKIKFIKDLNPLIVQSNKNGIDRIIDNLMTNACKYNKKNGQVSIKIRENQVIIEDTGIGIKDTKKVFQRYYKETDAGLGIGMSIVKQLCEVLNINIYIKSEIKKGTQVILVFP</sequence>
<dbReference type="InterPro" id="IPR036890">
    <property type="entry name" value="HATPase_C_sf"/>
</dbReference>
<dbReference type="SUPFAM" id="SSF55874">
    <property type="entry name" value="ATPase domain of HSP90 chaperone/DNA topoisomerase II/histidine kinase"/>
    <property type="match status" value="1"/>
</dbReference>
<organism evidence="6 7">
    <name type="scientific">Poseidonibacter parvus</name>
    <dbReference type="NCBI Taxonomy" id="1850254"/>
    <lineage>
        <taxon>Bacteria</taxon>
        <taxon>Pseudomonadati</taxon>
        <taxon>Campylobacterota</taxon>
        <taxon>Epsilonproteobacteria</taxon>
        <taxon>Campylobacterales</taxon>
        <taxon>Arcobacteraceae</taxon>
        <taxon>Poseidonibacter</taxon>
    </lineage>
</organism>
<dbReference type="PANTHER" id="PTHR43547:SF2">
    <property type="entry name" value="HYBRID SIGNAL TRANSDUCTION HISTIDINE KINASE C"/>
    <property type="match status" value="1"/>
</dbReference>
<keyword evidence="4" id="KW-0472">Membrane</keyword>
<dbReference type="SUPFAM" id="SSF47384">
    <property type="entry name" value="Homodimeric domain of signal transducing histidine kinase"/>
    <property type="match status" value="1"/>
</dbReference>
<dbReference type="Pfam" id="PF02518">
    <property type="entry name" value="HATPase_c"/>
    <property type="match status" value="1"/>
</dbReference>
<dbReference type="OrthoDB" id="5342753at2"/>
<dbReference type="Gene3D" id="1.10.287.130">
    <property type="match status" value="1"/>
</dbReference>
<dbReference type="InterPro" id="IPR003661">
    <property type="entry name" value="HisK_dim/P_dom"/>
</dbReference>
<dbReference type="GO" id="GO:0000155">
    <property type="term" value="F:phosphorelay sensor kinase activity"/>
    <property type="evidence" value="ECO:0007669"/>
    <property type="project" value="InterPro"/>
</dbReference>
<keyword evidence="3" id="KW-0597">Phosphoprotein</keyword>
<dbReference type="InterPro" id="IPR004358">
    <property type="entry name" value="Sig_transdc_His_kin-like_C"/>
</dbReference>
<dbReference type="CDD" id="cd00082">
    <property type="entry name" value="HisKA"/>
    <property type="match status" value="1"/>
</dbReference>
<keyword evidence="4" id="KW-0812">Transmembrane</keyword>
<dbReference type="AlphaFoldDB" id="A0A1P8KPE2"/>
<dbReference type="PRINTS" id="PR00344">
    <property type="entry name" value="BCTRLSENSOR"/>
</dbReference>
<dbReference type="InterPro" id="IPR036097">
    <property type="entry name" value="HisK_dim/P_sf"/>
</dbReference>
<dbReference type="EC" id="2.7.13.3" evidence="2"/>